<evidence type="ECO:0000313" key="2">
    <source>
        <dbReference type="Proteomes" id="UP000054011"/>
    </source>
</evidence>
<dbReference type="AlphaFoldDB" id="A0A100Y719"/>
<organism evidence="1 2">
    <name type="scientific">Streptomyces kanasensis</name>
    <dbReference type="NCBI Taxonomy" id="936756"/>
    <lineage>
        <taxon>Bacteria</taxon>
        <taxon>Bacillati</taxon>
        <taxon>Actinomycetota</taxon>
        <taxon>Actinomycetes</taxon>
        <taxon>Kitasatosporales</taxon>
        <taxon>Streptomycetaceae</taxon>
        <taxon>Streptomyces</taxon>
    </lineage>
</organism>
<proteinExistence type="predicted"/>
<evidence type="ECO:0000313" key="1">
    <source>
        <dbReference type="EMBL" id="KUH38844.1"/>
    </source>
</evidence>
<accession>A0A100Y719</accession>
<reference evidence="1 2" key="1">
    <citation type="submission" date="2015-11" db="EMBL/GenBank/DDBJ databases">
        <title>Genome-wide analysis reveals the secondary metabolome in Streptomyces kanasensis ZX01.</title>
        <authorList>
            <person name="Zhang G."/>
            <person name="Han L."/>
            <person name="Feng J."/>
            <person name="Zhang X."/>
        </authorList>
    </citation>
    <scope>NUCLEOTIDE SEQUENCE [LARGE SCALE GENOMIC DNA]</scope>
    <source>
        <strain evidence="1 2">ZX01</strain>
    </source>
</reference>
<keyword evidence="2" id="KW-1185">Reference proteome</keyword>
<dbReference type="EMBL" id="LNSV01000020">
    <property type="protein sequence ID" value="KUH38844.1"/>
    <property type="molecule type" value="Genomic_DNA"/>
</dbReference>
<dbReference type="Proteomes" id="UP000054011">
    <property type="component" value="Unassembled WGS sequence"/>
</dbReference>
<dbReference type="STRING" id="936756.ATE80_10490"/>
<protein>
    <recommendedName>
        <fullName evidence="3">BON domain-containing protein</fullName>
    </recommendedName>
</protein>
<comment type="caution">
    <text evidence="1">The sequence shown here is derived from an EMBL/GenBank/DDBJ whole genome shotgun (WGS) entry which is preliminary data.</text>
</comment>
<dbReference type="RefSeq" id="WP_058941903.1">
    <property type="nucleotide sequence ID" value="NZ_LNSV01000020.1"/>
</dbReference>
<evidence type="ECO:0008006" key="3">
    <source>
        <dbReference type="Google" id="ProtNLM"/>
    </source>
</evidence>
<gene>
    <name evidence="1" type="ORF">ATE80_10490</name>
</gene>
<sequence>MSGADTAEYRIAHLRDRLASDDIAELGVRIEQRGAGVMLYGTVSSDACRREVLRIAREELAGLALHEDLMVACSDAPTHPEELS</sequence>
<name>A0A100Y719_9ACTN</name>
<dbReference type="OrthoDB" id="4322570at2"/>